<feature type="modified residue" description="4-aspartylphosphate" evidence="2">
    <location>
        <position position="67"/>
    </location>
</feature>
<dbReference type="Pfam" id="PF00072">
    <property type="entry name" value="Response_reg"/>
    <property type="match status" value="1"/>
</dbReference>
<keyword evidence="1 2" id="KW-0597">Phosphoprotein</keyword>
<organism evidence="4 5">
    <name type="scientific">Ensifer canadensis</name>
    <dbReference type="NCBI Taxonomy" id="555315"/>
    <lineage>
        <taxon>Bacteria</taxon>
        <taxon>Pseudomonadati</taxon>
        <taxon>Pseudomonadota</taxon>
        <taxon>Alphaproteobacteria</taxon>
        <taxon>Hyphomicrobiales</taxon>
        <taxon>Rhizobiaceae</taxon>
        <taxon>Sinorhizobium/Ensifer group</taxon>
        <taxon>Ensifer</taxon>
    </lineage>
</organism>
<reference evidence="4 5" key="1">
    <citation type="submission" date="2020-01" db="EMBL/GenBank/DDBJ databases">
        <title>Draft genome assembly of Ensifer adhaerens T173.</title>
        <authorList>
            <person name="Craig J.E."/>
            <person name="Stinchcombe J.R."/>
        </authorList>
    </citation>
    <scope>NUCLEOTIDE SEQUENCE [LARGE SCALE GENOMIC DNA]</scope>
    <source>
        <strain evidence="4 5">T173</strain>
    </source>
</reference>
<dbReference type="SUPFAM" id="SSF52172">
    <property type="entry name" value="CheY-like"/>
    <property type="match status" value="1"/>
</dbReference>
<dbReference type="GO" id="GO:0000160">
    <property type="term" value="P:phosphorelay signal transduction system"/>
    <property type="evidence" value="ECO:0007669"/>
    <property type="project" value="InterPro"/>
</dbReference>
<evidence type="ECO:0000259" key="3">
    <source>
        <dbReference type="PROSITE" id="PS50110"/>
    </source>
</evidence>
<dbReference type="RefSeq" id="WP_057216750.1">
    <property type="nucleotide sequence ID" value="NZ_CP083374.1"/>
</dbReference>
<feature type="domain" description="Response regulatory" evidence="3">
    <location>
        <begin position="18"/>
        <end position="132"/>
    </location>
</feature>
<proteinExistence type="predicted"/>
<evidence type="ECO:0000313" key="5">
    <source>
        <dbReference type="Proteomes" id="UP000744980"/>
    </source>
</evidence>
<dbReference type="PANTHER" id="PTHR44591">
    <property type="entry name" value="STRESS RESPONSE REGULATOR PROTEIN 1"/>
    <property type="match status" value="1"/>
</dbReference>
<protein>
    <submittedName>
        <fullName evidence="4">Response regulator</fullName>
    </submittedName>
</protein>
<accession>A0AAW4FDY2</accession>
<evidence type="ECO:0000256" key="2">
    <source>
        <dbReference type="PROSITE-ProRule" id="PRU00169"/>
    </source>
</evidence>
<dbReference type="EMBL" id="WXFA01000003">
    <property type="protein sequence ID" value="MBM3090360.1"/>
    <property type="molecule type" value="Genomic_DNA"/>
</dbReference>
<comment type="caution">
    <text evidence="4">The sequence shown here is derived from an EMBL/GenBank/DDBJ whole genome shotgun (WGS) entry which is preliminary data.</text>
</comment>
<dbReference type="PROSITE" id="PS50110">
    <property type="entry name" value="RESPONSE_REGULATORY"/>
    <property type="match status" value="1"/>
</dbReference>
<dbReference type="InterPro" id="IPR011006">
    <property type="entry name" value="CheY-like_superfamily"/>
</dbReference>
<dbReference type="Gene3D" id="3.40.50.2300">
    <property type="match status" value="1"/>
</dbReference>
<gene>
    <name evidence="4" type="ORF">GFB56_05985</name>
</gene>
<dbReference type="InterPro" id="IPR050595">
    <property type="entry name" value="Bact_response_regulator"/>
</dbReference>
<evidence type="ECO:0000313" key="4">
    <source>
        <dbReference type="EMBL" id="MBM3090360.1"/>
    </source>
</evidence>
<dbReference type="AlphaFoldDB" id="A0AAW4FDY2"/>
<name>A0AAW4FDY2_9HYPH</name>
<dbReference type="PANTHER" id="PTHR44591:SF21">
    <property type="entry name" value="TWO-COMPONENT RESPONSE REGULATOR"/>
    <property type="match status" value="1"/>
</dbReference>
<sequence>MLLFLAPERPQVESPQRTVAVVENDASVRRSVVRLLNANGFATEAFASAEAFLSHADASQFGCIVLDIHLGGISGIELWHRLKASGSELPVIFITAVEDEALHVEAVKAGCIAYLRKPFPAALLINAVDRALGL</sequence>
<dbReference type="SMART" id="SM00448">
    <property type="entry name" value="REC"/>
    <property type="match status" value="1"/>
</dbReference>
<dbReference type="InterPro" id="IPR001789">
    <property type="entry name" value="Sig_transdc_resp-reg_receiver"/>
</dbReference>
<keyword evidence="5" id="KW-1185">Reference proteome</keyword>
<evidence type="ECO:0000256" key="1">
    <source>
        <dbReference type="ARBA" id="ARBA00022553"/>
    </source>
</evidence>
<dbReference type="Proteomes" id="UP000744980">
    <property type="component" value="Unassembled WGS sequence"/>
</dbReference>